<keyword evidence="5" id="KW-0443">Lipid metabolism</keyword>
<dbReference type="InterPro" id="IPR006694">
    <property type="entry name" value="Fatty_acid_hydroxylase"/>
</dbReference>
<keyword evidence="3 7" id="KW-1133">Transmembrane helix</keyword>
<dbReference type="STRING" id="207949.RED65_03065"/>
<feature type="domain" description="Fatty acid hydroxylase" evidence="8">
    <location>
        <begin position="76"/>
        <end position="208"/>
    </location>
</feature>
<evidence type="ECO:0000256" key="4">
    <source>
        <dbReference type="ARBA" id="ARBA00023002"/>
    </source>
</evidence>
<dbReference type="GO" id="GO:0005506">
    <property type="term" value="F:iron ion binding"/>
    <property type="evidence" value="ECO:0007669"/>
    <property type="project" value="InterPro"/>
</dbReference>
<keyword evidence="2 7" id="KW-0812">Transmembrane</keyword>
<feature type="transmembrane region" description="Helical" evidence="7">
    <location>
        <begin position="72"/>
        <end position="89"/>
    </location>
</feature>
<evidence type="ECO:0000256" key="2">
    <source>
        <dbReference type="ARBA" id="ARBA00022692"/>
    </source>
</evidence>
<keyword evidence="6 7" id="KW-0472">Membrane</keyword>
<evidence type="ECO:0000256" key="3">
    <source>
        <dbReference type="ARBA" id="ARBA00022989"/>
    </source>
</evidence>
<dbReference type="Proteomes" id="UP000004263">
    <property type="component" value="Unassembled WGS sequence"/>
</dbReference>
<comment type="caution">
    <text evidence="9">The sequence shown here is derived from an EMBL/GenBank/DDBJ whole genome shotgun (WGS) entry which is preliminary data.</text>
</comment>
<protein>
    <recommendedName>
        <fullName evidence="8">Fatty acid hydroxylase domain-containing protein</fullName>
    </recommendedName>
</protein>
<dbReference type="EMBL" id="AAQH01000027">
    <property type="protein sequence ID" value="EAT10962.1"/>
    <property type="molecule type" value="Genomic_DNA"/>
</dbReference>
<dbReference type="RefSeq" id="WP_007016773.1">
    <property type="nucleotide sequence ID" value="NZ_AAQH01000027.1"/>
</dbReference>
<evidence type="ECO:0000256" key="5">
    <source>
        <dbReference type="ARBA" id="ARBA00023098"/>
    </source>
</evidence>
<dbReference type="OrthoDB" id="9770329at2"/>
<dbReference type="InterPro" id="IPR051689">
    <property type="entry name" value="Sterol_desaturase/TMEM195"/>
</dbReference>
<dbReference type="PANTHER" id="PTHR21624">
    <property type="entry name" value="STEROL DESATURASE-RELATED PROTEIN"/>
    <property type="match status" value="1"/>
</dbReference>
<feature type="transmembrane region" description="Helical" evidence="7">
    <location>
        <begin position="276"/>
        <end position="293"/>
    </location>
</feature>
<dbReference type="AlphaFoldDB" id="Q1MYA5"/>
<dbReference type="GO" id="GO:0050479">
    <property type="term" value="F:glyceryl-ether monooxygenase activity"/>
    <property type="evidence" value="ECO:0007669"/>
    <property type="project" value="TreeGrafter"/>
</dbReference>
<dbReference type="GO" id="GO:0012505">
    <property type="term" value="C:endomembrane system"/>
    <property type="evidence" value="ECO:0007669"/>
    <property type="project" value="UniProtKB-SubCell"/>
</dbReference>
<dbReference type="GO" id="GO:0008610">
    <property type="term" value="P:lipid biosynthetic process"/>
    <property type="evidence" value="ECO:0007669"/>
    <property type="project" value="InterPro"/>
</dbReference>
<gene>
    <name evidence="9" type="ORF">RED65_03065</name>
</gene>
<reference evidence="9 10" key="1">
    <citation type="submission" date="2006-03" db="EMBL/GenBank/DDBJ databases">
        <authorList>
            <person name="Pinhassi J."/>
            <person name="Pedros-Alio C."/>
            <person name="Ferriera S."/>
            <person name="Johnson J."/>
            <person name="Kravitz S."/>
            <person name="Halpern A."/>
            <person name="Remington K."/>
            <person name="Beeson K."/>
            <person name="Tran B."/>
            <person name="Rogers Y.-H."/>
            <person name="Friedman R."/>
            <person name="Venter J.C."/>
        </authorList>
    </citation>
    <scope>NUCLEOTIDE SEQUENCE [LARGE SCALE GENOMIC DNA]</scope>
    <source>
        <strain evidence="9 10">RED65</strain>
    </source>
</reference>
<keyword evidence="4" id="KW-0560">Oxidoreductase</keyword>
<dbReference type="GO" id="GO:0006643">
    <property type="term" value="P:membrane lipid metabolic process"/>
    <property type="evidence" value="ECO:0007669"/>
    <property type="project" value="TreeGrafter"/>
</dbReference>
<evidence type="ECO:0000256" key="7">
    <source>
        <dbReference type="SAM" id="Phobius"/>
    </source>
</evidence>
<sequence>MSELALVITLFLLVVLSVWHAWVKGASFEDDVSNVAVWVLSMSVGGIMLVVITPLYHWIYFQRIWLELPSSIATYALAVLAYDFLYYWFHRASHRYRLLWSVHSVHHQSKRLVPSLGVRSSVFDFAVIWIILGAMFWLGFSSDMIVFSVATHGLYQLFLHNEWNIRFGIFEWILNTPSHHRLHHATNPEYIDKNFGSVFIVWDRFFGTFAEQQSNPKIGILGMNAWKSPLKSNLLPWFTVLAKEGEDKLSLVGMILISVAIVVSLLALLMQWSIEIATLILLVALLASDIISIKKHKAES</sequence>
<feature type="transmembrane region" description="Helical" evidence="7">
    <location>
        <begin position="122"/>
        <end position="140"/>
    </location>
</feature>
<name>Q1MYA5_9GAMM</name>
<dbReference type="HOGENOM" id="CLU_033631_1_1_6"/>
<feature type="transmembrane region" description="Helical" evidence="7">
    <location>
        <begin position="35"/>
        <end position="60"/>
    </location>
</feature>
<dbReference type="Pfam" id="PF04116">
    <property type="entry name" value="FA_hydroxylase"/>
    <property type="match status" value="1"/>
</dbReference>
<dbReference type="GO" id="GO:0016020">
    <property type="term" value="C:membrane"/>
    <property type="evidence" value="ECO:0007669"/>
    <property type="project" value="GOC"/>
</dbReference>
<accession>Q1MYA5</accession>
<evidence type="ECO:0000259" key="8">
    <source>
        <dbReference type="Pfam" id="PF04116"/>
    </source>
</evidence>
<organism evidence="9 10">
    <name type="scientific">Bermanella marisrubri</name>
    <dbReference type="NCBI Taxonomy" id="207949"/>
    <lineage>
        <taxon>Bacteria</taxon>
        <taxon>Pseudomonadati</taxon>
        <taxon>Pseudomonadota</taxon>
        <taxon>Gammaproteobacteria</taxon>
        <taxon>Oceanospirillales</taxon>
        <taxon>Oceanospirillaceae</taxon>
        <taxon>Bermanella</taxon>
    </lineage>
</organism>
<evidence type="ECO:0000256" key="1">
    <source>
        <dbReference type="ARBA" id="ARBA00004127"/>
    </source>
</evidence>
<dbReference type="PANTHER" id="PTHR21624:SF1">
    <property type="entry name" value="ALKYLGLYCEROL MONOOXYGENASE"/>
    <property type="match status" value="1"/>
</dbReference>
<evidence type="ECO:0000256" key="6">
    <source>
        <dbReference type="ARBA" id="ARBA00023136"/>
    </source>
</evidence>
<proteinExistence type="predicted"/>
<feature type="transmembrane region" description="Helical" evidence="7">
    <location>
        <begin position="249"/>
        <end position="270"/>
    </location>
</feature>
<comment type="subcellular location">
    <subcellularLocation>
        <location evidence="1">Endomembrane system</location>
        <topology evidence="1">Multi-pass membrane protein</topology>
    </subcellularLocation>
</comment>
<evidence type="ECO:0000313" key="9">
    <source>
        <dbReference type="EMBL" id="EAT10962.1"/>
    </source>
</evidence>
<keyword evidence="10" id="KW-1185">Reference proteome</keyword>
<evidence type="ECO:0000313" key="10">
    <source>
        <dbReference type="Proteomes" id="UP000004263"/>
    </source>
</evidence>